<evidence type="ECO:0000313" key="2">
    <source>
        <dbReference type="EMBL" id="KAL0431130.1"/>
    </source>
</evidence>
<reference evidence="2" key="2">
    <citation type="journal article" date="2024" name="Plant">
        <title>Genomic evolution and insights into agronomic trait innovations of Sesamum species.</title>
        <authorList>
            <person name="Miao H."/>
            <person name="Wang L."/>
            <person name="Qu L."/>
            <person name="Liu H."/>
            <person name="Sun Y."/>
            <person name="Le M."/>
            <person name="Wang Q."/>
            <person name="Wei S."/>
            <person name="Zheng Y."/>
            <person name="Lin W."/>
            <person name="Duan Y."/>
            <person name="Cao H."/>
            <person name="Xiong S."/>
            <person name="Wang X."/>
            <person name="Wei L."/>
            <person name="Li C."/>
            <person name="Ma Q."/>
            <person name="Ju M."/>
            <person name="Zhao R."/>
            <person name="Li G."/>
            <person name="Mu C."/>
            <person name="Tian Q."/>
            <person name="Mei H."/>
            <person name="Zhang T."/>
            <person name="Gao T."/>
            <person name="Zhang H."/>
        </authorList>
    </citation>
    <scope>NUCLEOTIDE SEQUENCE</scope>
    <source>
        <strain evidence="2">G02</strain>
    </source>
</reference>
<dbReference type="EMBL" id="JACGWJ010000003">
    <property type="protein sequence ID" value="KAL0431130.1"/>
    <property type="molecule type" value="Genomic_DNA"/>
</dbReference>
<reference evidence="2" key="1">
    <citation type="submission" date="2020-06" db="EMBL/GenBank/DDBJ databases">
        <authorList>
            <person name="Li T."/>
            <person name="Hu X."/>
            <person name="Zhang T."/>
            <person name="Song X."/>
            <person name="Zhang H."/>
            <person name="Dai N."/>
            <person name="Sheng W."/>
            <person name="Hou X."/>
            <person name="Wei L."/>
        </authorList>
    </citation>
    <scope>NUCLEOTIDE SEQUENCE</scope>
    <source>
        <strain evidence="2">G02</strain>
        <tissue evidence="2">Leaf</tissue>
    </source>
</reference>
<comment type="caution">
    <text evidence="2">The sequence shown here is derived from an EMBL/GenBank/DDBJ whole genome shotgun (WGS) entry which is preliminary data.</text>
</comment>
<name>A0AAW2VST3_SESRA</name>
<protein>
    <recommendedName>
        <fullName evidence="1">Retrovirus-related Pol polyprotein from transposon TNT 1-94-like beta-barrel domain-containing protein</fullName>
    </recommendedName>
</protein>
<evidence type="ECO:0000259" key="1">
    <source>
        <dbReference type="Pfam" id="PF22936"/>
    </source>
</evidence>
<gene>
    <name evidence="2" type="ORF">Sradi_0739000</name>
</gene>
<feature type="domain" description="Retrovirus-related Pol polyprotein from transposon TNT 1-94-like beta-barrel" evidence="1">
    <location>
        <begin position="92"/>
        <end position="128"/>
    </location>
</feature>
<proteinExistence type="predicted"/>
<accession>A0AAW2VST3</accession>
<dbReference type="Pfam" id="PF22936">
    <property type="entry name" value="Pol_BBD"/>
    <property type="match status" value="1"/>
</dbReference>
<organism evidence="2">
    <name type="scientific">Sesamum radiatum</name>
    <name type="common">Black benniseed</name>
    <dbReference type="NCBI Taxonomy" id="300843"/>
    <lineage>
        <taxon>Eukaryota</taxon>
        <taxon>Viridiplantae</taxon>
        <taxon>Streptophyta</taxon>
        <taxon>Embryophyta</taxon>
        <taxon>Tracheophyta</taxon>
        <taxon>Spermatophyta</taxon>
        <taxon>Magnoliopsida</taxon>
        <taxon>eudicotyledons</taxon>
        <taxon>Gunneridae</taxon>
        <taxon>Pentapetalae</taxon>
        <taxon>asterids</taxon>
        <taxon>lamiids</taxon>
        <taxon>Lamiales</taxon>
        <taxon>Pedaliaceae</taxon>
        <taxon>Sesamum</taxon>
    </lineage>
</organism>
<dbReference type="InterPro" id="IPR054722">
    <property type="entry name" value="PolX-like_BBD"/>
</dbReference>
<dbReference type="AlphaFoldDB" id="A0AAW2VST3"/>
<sequence>MVEDMSVAEQTHEIINLEHALADAEMKLPKKFLVMSIVGNWAELCPNKKVKTGQTVVNMIVGGSSGVSTLVATEGYVFVQPELLTIYGPCDWLIDTGANVHVCADKYLFVSYHTINERTVSIGNSSTVDERIEWTVPGNEMQRKR</sequence>